<name>A0ABU8K9S5_9HYPH</name>
<feature type="region of interest" description="Disordered" evidence="4">
    <location>
        <begin position="795"/>
        <end position="817"/>
    </location>
</feature>
<evidence type="ECO:0000259" key="5">
    <source>
        <dbReference type="PROSITE" id="PS50600"/>
    </source>
</evidence>
<dbReference type="SUPFAM" id="SSF54001">
    <property type="entry name" value="Cysteine proteinases"/>
    <property type="match status" value="1"/>
</dbReference>
<feature type="compositionally biased region" description="Basic and acidic residues" evidence="4">
    <location>
        <begin position="803"/>
        <end position="814"/>
    </location>
</feature>
<dbReference type="EMBL" id="JAPYKO010000003">
    <property type="protein sequence ID" value="MEI9401845.1"/>
    <property type="molecule type" value="Genomic_DNA"/>
</dbReference>
<dbReference type="InterPro" id="IPR003653">
    <property type="entry name" value="Peptidase_C48_C"/>
</dbReference>
<sequence>MEEGQAGQIGQLGFEQRGAEARRADPLQRVRDAEPVSSGGSQEPGHWAAPSPRSDGVPEALRPLFDDQADEPPTNPEELLRLVRGFSEELQRGQDDQAASAIKDAMNVSFAVPRDVSHGAQRVPDAMLSSLDRDGLLPDAGQARQVEQRVAEARRADPLQRVRDAEPVSSGGSQEPGRWAAPSPRSDGLPEALRPLFDDQADEPPTNPEELLRLVRGFSEVLQQGQDDQAASAIKDAINVSFAVPRDVSHRAQRVPDAMLSSLDRDGLLPDAGQARQVEQHVAEARRADPVVASGAHNALHPHLSGEHRDLIDQAITQVGARKRYSKETVLNYRNALYRLANDLGARGQAVDLKKHQSMVDHVDAFFPKSGKMKPALKALREYYESPGYSALYPHLSGEHRDFIDQALTHVAARKHYREVTVRNYRNALCRLANDLGARGQAVDLKNHQSMVDHIDRFFPKDNAMKKALNVLRAYHGRGYSASGGRPAPADAHVLEQVASDSRLASSTRVRFGHSPRKLGAPEPASPATARLSDTYRGVPLVDLTTSSDAQIGAFPSGSSNLPEGAVLGADELLSDAHIHRDYQLLEQDLQEAHPAFAARTRLVDAIVSHLLRRDDVDVQGRLLSIYHQNGAPADFVFLPVNSADPMDPAPDVNRIEHWSLLLVDRRDPKGAVAYHYDSLQQNGQGYNHALARELAARLDATTLVTPAMARQNNVVDCGVFVVDATRELVRRLANEERPDQQLPLHLDYLAADRQALQNRLREERLPHEPAAIPAEAFLPAGSQVQHAVLQEQQARQSAPAPFERHLGKTREAQDELTSTLDRSNLVSSGGMIINKEHYTALLIPAKRQRTDNPQSLAMGRQLSEAPTTSASDQARADLIASFRSRERSAGR</sequence>
<keyword evidence="7" id="KW-1185">Reference proteome</keyword>
<evidence type="ECO:0000256" key="1">
    <source>
        <dbReference type="ARBA" id="ARBA00022670"/>
    </source>
</evidence>
<dbReference type="PANTHER" id="PTHR46468">
    <property type="entry name" value="SENTRIN-SPECIFIC PROTEASE 8"/>
    <property type="match status" value="1"/>
</dbReference>
<gene>
    <name evidence="6" type="ORF">O7A05_06580</name>
</gene>
<feature type="domain" description="Ubiquitin-like protease family profile" evidence="5">
    <location>
        <begin position="537"/>
        <end position="729"/>
    </location>
</feature>
<dbReference type="InterPro" id="IPR044613">
    <property type="entry name" value="Nep1/2-like"/>
</dbReference>
<feature type="compositionally biased region" description="Basic and acidic residues" evidence="4">
    <location>
        <begin position="146"/>
        <end position="166"/>
    </location>
</feature>
<keyword evidence="3" id="KW-0788">Thiol protease</keyword>
<feature type="compositionally biased region" description="Basic and acidic residues" evidence="4">
    <location>
        <begin position="17"/>
        <end position="34"/>
    </location>
</feature>
<evidence type="ECO:0000256" key="2">
    <source>
        <dbReference type="ARBA" id="ARBA00022801"/>
    </source>
</evidence>
<accession>A0ABU8K9S5</accession>
<evidence type="ECO:0000313" key="7">
    <source>
        <dbReference type="Proteomes" id="UP001366503"/>
    </source>
</evidence>
<dbReference type="PANTHER" id="PTHR46468:SF1">
    <property type="entry name" value="SENTRIN-SPECIFIC PROTEASE 8"/>
    <property type="match status" value="1"/>
</dbReference>
<reference evidence="6 7" key="1">
    <citation type="submission" date="2022-12" db="EMBL/GenBank/DDBJ databases">
        <authorList>
            <person name="Muema E."/>
        </authorList>
    </citation>
    <scope>NUCLEOTIDE SEQUENCE [LARGE SCALE GENOMIC DNA]</scope>
    <source>
        <strain evidence="7">1330</strain>
    </source>
</reference>
<dbReference type="Proteomes" id="UP001366503">
    <property type="component" value="Unassembled WGS sequence"/>
</dbReference>
<keyword evidence="1" id="KW-0645">Protease</keyword>
<comment type="caution">
    <text evidence="6">The sequence shown here is derived from an EMBL/GenBank/DDBJ whole genome shotgun (WGS) entry which is preliminary data.</text>
</comment>
<proteinExistence type="predicted"/>
<feature type="region of interest" description="Disordered" evidence="4">
    <location>
        <begin position="505"/>
        <end position="530"/>
    </location>
</feature>
<keyword evidence="2" id="KW-0378">Hydrolase</keyword>
<evidence type="ECO:0000256" key="3">
    <source>
        <dbReference type="ARBA" id="ARBA00022807"/>
    </source>
</evidence>
<feature type="region of interest" description="Disordered" evidence="4">
    <location>
        <begin position="1"/>
        <end position="77"/>
    </location>
</feature>
<evidence type="ECO:0000313" key="6">
    <source>
        <dbReference type="EMBL" id="MEI9401845.1"/>
    </source>
</evidence>
<dbReference type="PROSITE" id="PS50600">
    <property type="entry name" value="ULP_PROTEASE"/>
    <property type="match status" value="1"/>
</dbReference>
<dbReference type="Gene3D" id="3.40.395.10">
    <property type="entry name" value="Adenoviral Proteinase, Chain A"/>
    <property type="match status" value="1"/>
</dbReference>
<dbReference type="RefSeq" id="WP_337092178.1">
    <property type="nucleotide sequence ID" value="NZ_JAPYKO010000003.1"/>
</dbReference>
<feature type="region of interest" description="Disordered" evidence="4">
    <location>
        <begin position="131"/>
        <end position="205"/>
    </location>
</feature>
<protein>
    <submittedName>
        <fullName evidence="6">Ulp1 family isopeptidase</fullName>
    </submittedName>
</protein>
<evidence type="ECO:0000256" key="4">
    <source>
        <dbReference type="SAM" id="MobiDB-lite"/>
    </source>
</evidence>
<feature type="region of interest" description="Disordered" evidence="4">
    <location>
        <begin position="850"/>
        <end position="876"/>
    </location>
</feature>
<organism evidence="6 7">
    <name type="scientific">Mesorhizobium argentiipisi</name>
    <dbReference type="NCBI Taxonomy" id="3015175"/>
    <lineage>
        <taxon>Bacteria</taxon>
        <taxon>Pseudomonadati</taxon>
        <taxon>Pseudomonadota</taxon>
        <taxon>Alphaproteobacteria</taxon>
        <taxon>Hyphomicrobiales</taxon>
        <taxon>Phyllobacteriaceae</taxon>
        <taxon>Mesorhizobium</taxon>
    </lineage>
</organism>
<dbReference type="InterPro" id="IPR038765">
    <property type="entry name" value="Papain-like_cys_pep_sf"/>
</dbReference>